<evidence type="ECO:0000313" key="4">
    <source>
        <dbReference type="Proteomes" id="UP000186919"/>
    </source>
</evidence>
<dbReference type="PANTHER" id="PTHR43638:SF3">
    <property type="entry name" value="ALDEHYDE REDUCTASE"/>
    <property type="match status" value="1"/>
</dbReference>
<reference evidence="3 4" key="1">
    <citation type="submission" date="2016-01" db="EMBL/GenBank/DDBJ databases">
        <title>Mycobacterium immunogenum strain CD11_6 genome sequencing and assembly.</title>
        <authorList>
            <person name="Kaur G."/>
            <person name="Nair G.R."/>
            <person name="Mayilraj S."/>
        </authorList>
    </citation>
    <scope>NUCLEOTIDE SEQUENCE [LARGE SCALE GENOMIC DNA]</scope>
    <source>
        <strain evidence="3 4">CD11-6</strain>
    </source>
</reference>
<dbReference type="Gene3D" id="3.20.20.100">
    <property type="entry name" value="NADP-dependent oxidoreductase domain"/>
    <property type="match status" value="1"/>
</dbReference>
<protein>
    <recommendedName>
        <fullName evidence="2">NADP-dependent oxidoreductase domain-containing protein</fullName>
    </recommendedName>
</protein>
<dbReference type="EMBL" id="LQYE01000010">
    <property type="protein sequence ID" value="OAT69032.1"/>
    <property type="molecule type" value="Genomic_DNA"/>
</dbReference>
<feature type="region of interest" description="Disordered" evidence="1">
    <location>
        <begin position="262"/>
        <end position="281"/>
    </location>
</feature>
<evidence type="ECO:0000256" key="1">
    <source>
        <dbReference type="SAM" id="MobiDB-lite"/>
    </source>
</evidence>
<proteinExistence type="predicted"/>
<comment type="caution">
    <text evidence="3">The sequence shown here is derived from an EMBL/GenBank/DDBJ whole genome shotgun (WGS) entry which is preliminary data.</text>
</comment>
<dbReference type="InterPro" id="IPR020471">
    <property type="entry name" value="AKR"/>
</dbReference>
<accession>A0A179VD06</accession>
<dbReference type="GO" id="GO:0016491">
    <property type="term" value="F:oxidoreductase activity"/>
    <property type="evidence" value="ECO:0007669"/>
    <property type="project" value="InterPro"/>
</dbReference>
<dbReference type="AlphaFoldDB" id="A0A179VD06"/>
<evidence type="ECO:0000259" key="2">
    <source>
        <dbReference type="Pfam" id="PF00248"/>
    </source>
</evidence>
<evidence type="ECO:0000313" key="3">
    <source>
        <dbReference type="EMBL" id="OAT69032.1"/>
    </source>
</evidence>
<organism evidence="3 4">
    <name type="scientific">Mycobacteroides immunogenum</name>
    <dbReference type="NCBI Taxonomy" id="83262"/>
    <lineage>
        <taxon>Bacteria</taxon>
        <taxon>Bacillati</taxon>
        <taxon>Actinomycetota</taxon>
        <taxon>Actinomycetes</taxon>
        <taxon>Mycobacteriales</taxon>
        <taxon>Mycobacteriaceae</taxon>
        <taxon>Mycobacteroides</taxon>
    </lineage>
</organism>
<dbReference type="InterPro" id="IPR023210">
    <property type="entry name" value="NADP_OxRdtase_dom"/>
</dbReference>
<dbReference type="PANTHER" id="PTHR43638">
    <property type="entry name" value="OXIDOREDUCTASE, ALDO/KETO REDUCTASE FAMILY PROTEIN"/>
    <property type="match status" value="1"/>
</dbReference>
<feature type="domain" description="NADP-dependent oxidoreductase" evidence="2">
    <location>
        <begin position="19"/>
        <end position="268"/>
    </location>
</feature>
<gene>
    <name evidence="3" type="ORF">AWB85_23165</name>
</gene>
<dbReference type="SUPFAM" id="SSF51430">
    <property type="entry name" value="NAD(P)-linked oxidoreductase"/>
    <property type="match status" value="1"/>
</dbReference>
<dbReference type="CDD" id="cd19138">
    <property type="entry name" value="AKR_YeaE"/>
    <property type="match status" value="1"/>
</dbReference>
<dbReference type="InterPro" id="IPR036812">
    <property type="entry name" value="NAD(P)_OxRdtase_dom_sf"/>
</dbReference>
<name>A0A179VD06_9MYCO</name>
<dbReference type="Proteomes" id="UP000186919">
    <property type="component" value="Unassembled WGS sequence"/>
</dbReference>
<sequence>MMTTARQVVLPSGEPIAALGQGTWHFAEHPARRADEIAAIRLGLDLGMTLIDTAEMYGNGAAETLVGEAIAGRRDEVFLVDKVLPNHASRAGTVRACKASLARLNTDHIDLYLLHWRGNVPLAETLEGFADLTAAGLIRHWGVSNLDPDDMVELTGVPGGDQTQTNQILYNLTRRGPEYDLFPWLSERNIPVMAYSPIEQGRLLGNKALDQVARRHAATAAQIALAWVLRHDDICTIPRASTPEHVRENAGSADISLSPDDLAELDSAFPPPTRPGPLEML</sequence>
<dbReference type="PRINTS" id="PR00069">
    <property type="entry name" value="ALDKETRDTASE"/>
</dbReference>
<dbReference type="Pfam" id="PF00248">
    <property type="entry name" value="Aldo_ket_red"/>
    <property type="match status" value="1"/>
</dbReference>